<protein>
    <submittedName>
        <fullName evidence="2">Uncharacterized protein</fullName>
    </submittedName>
</protein>
<evidence type="ECO:0000313" key="2">
    <source>
        <dbReference type="EMBL" id="KIU01400.1"/>
    </source>
</evidence>
<evidence type="ECO:0000313" key="3">
    <source>
        <dbReference type="Proteomes" id="UP000032274"/>
    </source>
</evidence>
<comment type="caution">
    <text evidence="2">The sequence shown here is derived from an EMBL/GenBank/DDBJ whole genome shotgun (WGS) entry which is preliminary data.</text>
</comment>
<name>A0AA40JPZ3_STAAU</name>
<proteinExistence type="predicted"/>
<feature type="region of interest" description="Disordered" evidence="1">
    <location>
        <begin position="27"/>
        <end position="47"/>
    </location>
</feature>
<evidence type="ECO:0000256" key="1">
    <source>
        <dbReference type="SAM" id="MobiDB-lite"/>
    </source>
</evidence>
<feature type="compositionally biased region" description="Polar residues" evidence="1">
    <location>
        <begin position="27"/>
        <end position="37"/>
    </location>
</feature>
<reference evidence="2 3" key="1">
    <citation type="submission" date="2015-01" db="EMBL/GenBank/DDBJ databases">
        <title>Characterization of Swiss Staphylococcus aureus strains involved in food poisoning.</title>
        <authorList>
            <person name="Crovadore J."/>
            <person name="Chablais R."/>
            <person name="Tonacini J."/>
            <person name="Schnyder B."/>
            <person name="Lefort F."/>
        </authorList>
    </citation>
    <scope>NUCLEOTIDE SEQUENCE [LARGE SCALE GENOMIC DNA]</scope>
    <source>
        <strain evidence="2 3">SA-120</strain>
    </source>
</reference>
<sequence length="141" mass="14966">MDRSSAATTGSACLIRARAFRAPIACSASSRPTNGRNSAPPAAKRRGSFRHVEPVHHEAEIFGLLAIALEPARLAAMAGLHVDAEDERVGVGLLRAQPGDPFGRLVILHLAVPQAGGDIHRRIGPRRDIVVGRVAQHIVVI</sequence>
<organism evidence="2 3">
    <name type="scientific">Staphylococcus aureus</name>
    <dbReference type="NCBI Taxonomy" id="1280"/>
    <lineage>
        <taxon>Bacteria</taxon>
        <taxon>Bacillati</taxon>
        <taxon>Bacillota</taxon>
        <taxon>Bacilli</taxon>
        <taxon>Bacillales</taxon>
        <taxon>Staphylococcaceae</taxon>
        <taxon>Staphylococcus</taxon>
    </lineage>
</organism>
<feature type="non-terminal residue" evidence="2">
    <location>
        <position position="141"/>
    </location>
</feature>
<dbReference type="AlphaFoldDB" id="A0AA40JPZ3"/>
<dbReference type="Proteomes" id="UP000032274">
    <property type="component" value="Unassembled WGS sequence"/>
</dbReference>
<dbReference type="EMBL" id="JXIG01000397">
    <property type="protein sequence ID" value="KIU01400.1"/>
    <property type="molecule type" value="Genomic_DNA"/>
</dbReference>
<accession>A0AA40JPZ3</accession>
<gene>
    <name evidence="2" type="ORF">QU38_01830</name>
</gene>